<dbReference type="Pfam" id="PF01243">
    <property type="entry name" value="PNPOx_N"/>
    <property type="match status" value="1"/>
</dbReference>
<sequence>MSCSSCAAGILTPEIKEVIAQSAFIPMTTLSANGQPHLIVVGKVKEVRGDDTLVFGVYKMEKTRQNLAATGVMQVAVVAGKKGYRLSGKARAEGDEVLLTVESVDVLL</sequence>
<protein>
    <submittedName>
        <fullName evidence="2">Pyridoxamine 5'-phosphate oxidase</fullName>
    </submittedName>
</protein>
<name>A0A1J5NRU0_NEOTH</name>
<evidence type="ECO:0000259" key="1">
    <source>
        <dbReference type="Pfam" id="PF01243"/>
    </source>
</evidence>
<proteinExistence type="predicted"/>
<dbReference type="Proteomes" id="UP000182811">
    <property type="component" value="Unassembled WGS sequence"/>
</dbReference>
<dbReference type="AlphaFoldDB" id="A0A1J5NRU0"/>
<dbReference type="InterPro" id="IPR011576">
    <property type="entry name" value="Pyridox_Oxase_N"/>
</dbReference>
<organism evidence="2 3">
    <name type="scientific">Neomoorella thermoacetica</name>
    <name type="common">Clostridium thermoaceticum</name>
    <dbReference type="NCBI Taxonomy" id="1525"/>
    <lineage>
        <taxon>Bacteria</taxon>
        <taxon>Bacillati</taxon>
        <taxon>Bacillota</taxon>
        <taxon>Clostridia</taxon>
        <taxon>Neomoorellales</taxon>
        <taxon>Neomoorellaceae</taxon>
        <taxon>Neomoorella</taxon>
    </lineage>
</organism>
<evidence type="ECO:0000313" key="2">
    <source>
        <dbReference type="EMBL" id="OIQ58527.1"/>
    </source>
</evidence>
<feature type="domain" description="Pyridoxamine 5'-phosphate oxidase N-terminal" evidence="1">
    <location>
        <begin position="11"/>
        <end position="96"/>
    </location>
</feature>
<dbReference type="EMBL" id="MDDC01000014">
    <property type="protein sequence ID" value="OIQ58527.1"/>
    <property type="molecule type" value="Genomic_DNA"/>
</dbReference>
<dbReference type="Gene3D" id="2.30.110.10">
    <property type="entry name" value="Electron Transport, Fmn-binding Protein, Chain A"/>
    <property type="match status" value="1"/>
</dbReference>
<dbReference type="InterPro" id="IPR012349">
    <property type="entry name" value="Split_barrel_FMN-bd"/>
</dbReference>
<accession>A0A1J5NRU0</accession>
<dbReference type="SUPFAM" id="SSF50475">
    <property type="entry name" value="FMN-binding split barrel"/>
    <property type="match status" value="1"/>
</dbReference>
<dbReference type="OrthoDB" id="1954731at2"/>
<reference evidence="2 3" key="1">
    <citation type="submission" date="2016-08" db="EMBL/GenBank/DDBJ databases">
        <title>Genome-based comparison of Moorella thermoacetic strains.</title>
        <authorList>
            <person name="Poehlein A."/>
            <person name="Bengelsdorf F.R."/>
            <person name="Esser C."/>
            <person name="Duerre P."/>
            <person name="Daniel R."/>
        </authorList>
    </citation>
    <scope>NUCLEOTIDE SEQUENCE [LARGE SCALE GENOMIC DNA]</scope>
    <source>
        <strain evidence="2 3">DSM 21394</strain>
    </source>
</reference>
<evidence type="ECO:0000313" key="3">
    <source>
        <dbReference type="Proteomes" id="UP000182811"/>
    </source>
</evidence>
<gene>
    <name evidence="2" type="ORF">MOTE_18970</name>
</gene>
<comment type="caution">
    <text evidence="2">The sequence shown here is derived from an EMBL/GenBank/DDBJ whole genome shotgun (WGS) entry which is preliminary data.</text>
</comment>